<dbReference type="AlphaFoldDB" id="A0A0J8BG02"/>
<evidence type="ECO:0000313" key="1">
    <source>
        <dbReference type="EMBL" id="KMS64725.1"/>
    </source>
</evidence>
<evidence type="ECO:0000313" key="2">
    <source>
        <dbReference type="Proteomes" id="UP000035740"/>
    </source>
</evidence>
<dbReference type="Gramene" id="KMS64725">
    <property type="protein sequence ID" value="KMS64725"/>
    <property type="gene ID" value="BVRB_017330"/>
</dbReference>
<proteinExistence type="predicted"/>
<organism evidence="1 2">
    <name type="scientific">Beta vulgaris subsp. vulgaris</name>
    <name type="common">Beet</name>
    <dbReference type="NCBI Taxonomy" id="3555"/>
    <lineage>
        <taxon>Eukaryota</taxon>
        <taxon>Viridiplantae</taxon>
        <taxon>Streptophyta</taxon>
        <taxon>Embryophyta</taxon>
        <taxon>Tracheophyta</taxon>
        <taxon>Spermatophyta</taxon>
        <taxon>Magnoliopsida</taxon>
        <taxon>eudicotyledons</taxon>
        <taxon>Gunneridae</taxon>
        <taxon>Pentapetalae</taxon>
        <taxon>Caryophyllales</taxon>
        <taxon>Chenopodiaceae</taxon>
        <taxon>Betoideae</taxon>
        <taxon>Beta</taxon>
    </lineage>
</organism>
<name>A0A0J8BG02_BETVV</name>
<accession>A0A0J8BG02</accession>
<reference evidence="1 2" key="1">
    <citation type="journal article" date="2014" name="Nature">
        <title>The genome of the recently domesticated crop plant sugar beet (Beta vulgaris).</title>
        <authorList>
            <person name="Dohm J.C."/>
            <person name="Minoche A.E."/>
            <person name="Holtgrawe D."/>
            <person name="Capella-Gutierrez S."/>
            <person name="Zakrzewski F."/>
            <person name="Tafer H."/>
            <person name="Rupp O."/>
            <person name="Sorensen T.R."/>
            <person name="Stracke R."/>
            <person name="Reinhardt R."/>
            <person name="Goesmann A."/>
            <person name="Kraft T."/>
            <person name="Schulz B."/>
            <person name="Stadler P.F."/>
            <person name="Schmidt T."/>
            <person name="Gabaldon T."/>
            <person name="Lehrach H."/>
            <person name="Weisshaar B."/>
            <person name="Himmelbauer H."/>
        </authorList>
    </citation>
    <scope>NUCLEOTIDE SEQUENCE [LARGE SCALE GENOMIC DNA]</scope>
    <source>
        <tissue evidence="1">Taproot</tissue>
    </source>
</reference>
<dbReference type="Proteomes" id="UP000035740">
    <property type="component" value="Unassembled WGS sequence"/>
</dbReference>
<gene>
    <name evidence="1" type="ORF">BVRB_017330</name>
</gene>
<keyword evidence="2" id="KW-1185">Reference proteome</keyword>
<protein>
    <submittedName>
        <fullName evidence="1">Uncharacterized protein</fullName>
    </submittedName>
</protein>
<sequence>MGVASTRQNHGDLLSGRQVEYATNEPSIGDWLTASDGLLEKLPGMVKRPCERVVACHNGPDLNGICPGDRGHGRNVQGAALPASTIGSIHLAPDRILLFGVVNLHLREQRTVVISSRQ</sequence>
<dbReference type="EMBL" id="KQ124516">
    <property type="protein sequence ID" value="KMS64725.1"/>
    <property type="molecule type" value="Genomic_DNA"/>
</dbReference>